<name>A0A085MFN4_9BILA</name>
<organism evidence="2 3">
    <name type="scientific">Trichuris suis</name>
    <name type="common">pig whipworm</name>
    <dbReference type="NCBI Taxonomy" id="68888"/>
    <lineage>
        <taxon>Eukaryota</taxon>
        <taxon>Metazoa</taxon>
        <taxon>Ecdysozoa</taxon>
        <taxon>Nematoda</taxon>
        <taxon>Enoplea</taxon>
        <taxon>Dorylaimia</taxon>
        <taxon>Trichinellida</taxon>
        <taxon>Trichuridae</taxon>
        <taxon>Trichuris</taxon>
    </lineage>
</organism>
<dbReference type="EMBL" id="KL363196">
    <property type="protein sequence ID" value="KFD56030.1"/>
    <property type="molecule type" value="Genomic_DNA"/>
</dbReference>
<dbReference type="Proteomes" id="UP000030764">
    <property type="component" value="Unassembled WGS sequence"/>
</dbReference>
<feature type="signal peptide" evidence="1">
    <location>
        <begin position="1"/>
        <end position="20"/>
    </location>
</feature>
<feature type="chain" id="PRO_5001795279" evidence="1">
    <location>
        <begin position="21"/>
        <end position="299"/>
    </location>
</feature>
<accession>A0A085MFN4</accession>
<evidence type="ECO:0000313" key="3">
    <source>
        <dbReference type="Proteomes" id="UP000030764"/>
    </source>
</evidence>
<evidence type="ECO:0000313" key="2">
    <source>
        <dbReference type="EMBL" id="KFD56030.1"/>
    </source>
</evidence>
<keyword evidence="3" id="KW-1185">Reference proteome</keyword>
<sequence>MLSFLHCIAYIFVSLMHGSSQDVQAGLRYTSQQPLTYHLMRPSPNAGMEPVAPCPFTTMTWCNQEAWANLGLSIAGIVPKQKLCQKYVPEDSCIGQSLLHCSDMMDGTLRKMMIAFAQVVIAWCYDGGQRLSALNNNSACLSAAMVDVVTDKGCLSDIIPPPSLQRQQRSRNLLEGVHLFEMISNFVGSYQSSTVLCIYDVIKSECGEKVAELTLGSAVEEFLPKMNPLPTVRDEPTHRTTTTLAPLPEANVTFTSGHTFNVKRPGNVPFIVSASGRRLYSPGALIAAILWHCLRPCFN</sequence>
<evidence type="ECO:0000256" key="1">
    <source>
        <dbReference type="SAM" id="SignalP"/>
    </source>
</evidence>
<proteinExistence type="predicted"/>
<protein>
    <submittedName>
        <fullName evidence="2">Uncharacterized protein</fullName>
    </submittedName>
</protein>
<gene>
    <name evidence="2" type="ORF">M513_03154</name>
</gene>
<reference evidence="2 3" key="1">
    <citation type="journal article" date="2014" name="Nat. Genet.">
        <title>Genome and transcriptome of the porcine whipworm Trichuris suis.</title>
        <authorList>
            <person name="Jex A.R."/>
            <person name="Nejsum P."/>
            <person name="Schwarz E.M."/>
            <person name="Hu L."/>
            <person name="Young N.D."/>
            <person name="Hall R.S."/>
            <person name="Korhonen P.K."/>
            <person name="Liao S."/>
            <person name="Thamsborg S."/>
            <person name="Xia J."/>
            <person name="Xu P."/>
            <person name="Wang S."/>
            <person name="Scheerlinck J.P."/>
            <person name="Hofmann A."/>
            <person name="Sternberg P.W."/>
            <person name="Wang J."/>
            <person name="Gasser R.B."/>
        </authorList>
    </citation>
    <scope>NUCLEOTIDE SEQUENCE [LARGE SCALE GENOMIC DNA]</scope>
    <source>
        <strain evidence="2">DCEP-RM93M</strain>
    </source>
</reference>
<dbReference type="AlphaFoldDB" id="A0A085MFN4"/>
<keyword evidence="1" id="KW-0732">Signal</keyword>